<sequence>MTSASDSRTAAGRRGWRPGRDSARLSAMEQETEQRLVQVATDEMRVPFWVVLAGVGVGSFWTLMGVLVGTRVARRR</sequence>
<reference evidence="4" key="1">
    <citation type="journal article" date="2019" name="Int. J. Syst. Evol. Microbiol.">
        <title>The Global Catalogue of Microorganisms (GCM) 10K type strain sequencing project: providing services to taxonomists for standard genome sequencing and annotation.</title>
        <authorList>
            <consortium name="The Broad Institute Genomics Platform"/>
            <consortium name="The Broad Institute Genome Sequencing Center for Infectious Disease"/>
            <person name="Wu L."/>
            <person name="Ma J."/>
        </authorList>
    </citation>
    <scope>NUCLEOTIDE SEQUENCE [LARGE SCALE GENOMIC DNA]</scope>
    <source>
        <strain evidence="4">CGMCC 4.5581</strain>
    </source>
</reference>
<accession>A0ABQ2G3J6</accession>
<keyword evidence="2" id="KW-0812">Transmembrane</keyword>
<dbReference type="Proteomes" id="UP000648663">
    <property type="component" value="Unassembled WGS sequence"/>
</dbReference>
<evidence type="ECO:0000313" key="3">
    <source>
        <dbReference type="EMBL" id="GGL73428.1"/>
    </source>
</evidence>
<comment type="caution">
    <text evidence="3">The sequence shown here is derived from an EMBL/GenBank/DDBJ whole genome shotgun (WGS) entry which is preliminary data.</text>
</comment>
<organism evidence="3 4">
    <name type="scientific">Modestobacter marinus</name>
    <dbReference type="NCBI Taxonomy" id="477641"/>
    <lineage>
        <taxon>Bacteria</taxon>
        <taxon>Bacillati</taxon>
        <taxon>Actinomycetota</taxon>
        <taxon>Actinomycetes</taxon>
        <taxon>Geodermatophilales</taxon>
        <taxon>Geodermatophilaceae</taxon>
        <taxon>Modestobacter</taxon>
    </lineage>
</organism>
<evidence type="ECO:0000313" key="4">
    <source>
        <dbReference type="Proteomes" id="UP000648663"/>
    </source>
</evidence>
<keyword evidence="2" id="KW-0472">Membrane</keyword>
<proteinExistence type="predicted"/>
<keyword evidence="4" id="KW-1185">Reference proteome</keyword>
<feature type="region of interest" description="Disordered" evidence="1">
    <location>
        <begin position="1"/>
        <end position="29"/>
    </location>
</feature>
<name>A0ABQ2G3J6_9ACTN</name>
<dbReference type="EMBL" id="BMMI01000006">
    <property type="protein sequence ID" value="GGL73428.1"/>
    <property type="molecule type" value="Genomic_DNA"/>
</dbReference>
<gene>
    <name evidence="3" type="ORF">GCM10011589_32010</name>
</gene>
<feature type="transmembrane region" description="Helical" evidence="2">
    <location>
        <begin position="46"/>
        <end position="68"/>
    </location>
</feature>
<evidence type="ECO:0000256" key="1">
    <source>
        <dbReference type="SAM" id="MobiDB-lite"/>
    </source>
</evidence>
<protein>
    <submittedName>
        <fullName evidence="3">Uncharacterized protein</fullName>
    </submittedName>
</protein>
<evidence type="ECO:0000256" key="2">
    <source>
        <dbReference type="SAM" id="Phobius"/>
    </source>
</evidence>
<keyword evidence="2" id="KW-1133">Transmembrane helix</keyword>